<evidence type="ECO:0000313" key="3">
    <source>
        <dbReference type="Proteomes" id="UP000626697"/>
    </source>
</evidence>
<dbReference type="Gene3D" id="3.20.20.140">
    <property type="entry name" value="Metal-dependent hydrolases"/>
    <property type="match status" value="1"/>
</dbReference>
<keyword evidence="3" id="KW-1185">Reference proteome</keyword>
<dbReference type="Proteomes" id="UP000626697">
    <property type="component" value="Unassembled WGS sequence"/>
</dbReference>
<protein>
    <recommendedName>
        <fullName evidence="1">Amidohydrolase 3 domain-containing protein</fullName>
    </recommendedName>
</protein>
<proteinExistence type="predicted"/>
<dbReference type="CDD" id="cd01300">
    <property type="entry name" value="YtcJ_like"/>
    <property type="match status" value="1"/>
</dbReference>
<dbReference type="InterPro" id="IPR032466">
    <property type="entry name" value="Metal_Hydrolase"/>
</dbReference>
<dbReference type="Pfam" id="PF07969">
    <property type="entry name" value="Amidohydro_3"/>
    <property type="match status" value="1"/>
</dbReference>
<reference evidence="2 3" key="1">
    <citation type="submission" date="2020-08" db="EMBL/GenBank/DDBJ databases">
        <title>Genomic Encyclopedia of Type Strains, Phase IV (KMG-IV): sequencing the most valuable type-strain genomes for metagenomic binning, comparative biology and taxonomic classification.</title>
        <authorList>
            <person name="Goeker M."/>
        </authorList>
    </citation>
    <scope>NUCLEOTIDE SEQUENCE [LARGE SCALE GENOMIC DNA]</scope>
    <source>
        <strain evidence="2 3">DSM 105481</strain>
    </source>
</reference>
<name>A0ABR6CMR3_9BACI</name>
<dbReference type="EMBL" id="JACJHX010000003">
    <property type="protein sequence ID" value="MBA9026303.1"/>
    <property type="molecule type" value="Genomic_DNA"/>
</dbReference>
<feature type="domain" description="Amidohydrolase 3" evidence="1">
    <location>
        <begin position="50"/>
        <end position="530"/>
    </location>
</feature>
<dbReference type="PANTHER" id="PTHR22642:SF2">
    <property type="entry name" value="PROTEIN LONG AFTER FAR-RED 3"/>
    <property type="match status" value="1"/>
</dbReference>
<dbReference type="RefSeq" id="WP_182502164.1">
    <property type="nucleotide sequence ID" value="NZ_JACJHX010000003.1"/>
</dbReference>
<evidence type="ECO:0000313" key="2">
    <source>
        <dbReference type="EMBL" id="MBA9026303.1"/>
    </source>
</evidence>
<gene>
    <name evidence="2" type="ORF">HNP81_001588</name>
</gene>
<dbReference type="SUPFAM" id="SSF51338">
    <property type="entry name" value="Composite domain of metallo-dependent hydrolases"/>
    <property type="match status" value="1"/>
</dbReference>
<dbReference type="InterPro" id="IPR013108">
    <property type="entry name" value="Amidohydro_3"/>
</dbReference>
<dbReference type="InterPro" id="IPR011059">
    <property type="entry name" value="Metal-dep_hydrolase_composite"/>
</dbReference>
<dbReference type="Gene3D" id="3.10.310.70">
    <property type="match status" value="1"/>
</dbReference>
<dbReference type="SUPFAM" id="SSF51556">
    <property type="entry name" value="Metallo-dependent hydrolases"/>
    <property type="match status" value="1"/>
</dbReference>
<dbReference type="PANTHER" id="PTHR22642">
    <property type="entry name" value="IMIDAZOLONEPROPIONASE"/>
    <property type="match status" value="1"/>
</dbReference>
<sequence length="533" mass="60114">MGTLWHNGSIYTMQAENDQVEAIFTKNGLIIEVGEATALRDTYQDMITNEIDLQGQMLIPGLVDSHLHLIGHGEKLMRLDLSEMKSRDEILKALHKRCAQTPAGEWIIAEGWNENEWRESTLILRDDLDQLSNEHPLVLKRVCHHAVVVNSLAITISGIEENIEQPFGGVIGRYVDDRLNGMFKEDPALKLIMNHLPGITDEYVKRALTDSIRDCHRLGLTGGHSEDLHYYNGFLPTYQAFVSVIEEAGLPFRVNLLVHNKVVDDMKESRFGYRSKRGLIELDAMKIFADGSLGGNTALLSHPYHDRPDTQGVAIYTEKELHDLVQKARNYEMPIAVHAIGDLAFEMVLNAICTYPPKLGLRDRLIHAQIMRHDLLERAKELPVIFDIQPGFVPSDFPWVIDKVGKDHMAVNYAWKTYLEKGIHCAGGSDAPIEPVNPLLGIHAAVTRRKPFDADHTIYDEKECLSLYEALSLYTTGSAYAIGQEESRGKIASGYVADFTVFEKDLYTIQPDEWLEIKAAMTVVNEQIVYVKK</sequence>
<evidence type="ECO:0000259" key="1">
    <source>
        <dbReference type="Pfam" id="PF07969"/>
    </source>
</evidence>
<comment type="caution">
    <text evidence="2">The sequence shown here is derived from an EMBL/GenBank/DDBJ whole genome shotgun (WGS) entry which is preliminary data.</text>
</comment>
<organism evidence="2 3">
    <name type="scientific">Peribacillus huizhouensis</name>
    <dbReference type="NCBI Taxonomy" id="1501239"/>
    <lineage>
        <taxon>Bacteria</taxon>
        <taxon>Bacillati</taxon>
        <taxon>Bacillota</taxon>
        <taxon>Bacilli</taxon>
        <taxon>Bacillales</taxon>
        <taxon>Bacillaceae</taxon>
        <taxon>Peribacillus</taxon>
    </lineage>
</organism>
<dbReference type="Gene3D" id="2.30.40.10">
    <property type="entry name" value="Urease, subunit C, domain 1"/>
    <property type="match status" value="1"/>
</dbReference>
<accession>A0ABR6CMR3</accession>
<dbReference type="InterPro" id="IPR033932">
    <property type="entry name" value="YtcJ-like"/>
</dbReference>